<reference evidence="2" key="1">
    <citation type="submission" date="2017-05" db="EMBL/GenBank/DDBJ databases">
        <authorList>
            <person name="Varghese N."/>
            <person name="Submissions S."/>
        </authorList>
    </citation>
    <scope>NUCLEOTIDE SEQUENCE</scope>
    <source>
        <strain evidence="2">DSM 45262</strain>
    </source>
</reference>
<dbReference type="Proteomes" id="UP001157946">
    <property type="component" value="Unassembled WGS sequence"/>
</dbReference>
<evidence type="ECO:0000313" key="2">
    <source>
        <dbReference type="EMBL" id="SMP25947.1"/>
    </source>
</evidence>
<dbReference type="AlphaFoldDB" id="A0AA46AG67"/>
<feature type="region of interest" description="Disordered" evidence="1">
    <location>
        <begin position="1"/>
        <end position="22"/>
    </location>
</feature>
<dbReference type="RefSeq" id="WP_054095810.1">
    <property type="nucleotide sequence ID" value="NZ_FXTU01000005.1"/>
</dbReference>
<gene>
    <name evidence="2" type="ORF">SAMN06265361_10593</name>
</gene>
<evidence type="ECO:0000256" key="1">
    <source>
        <dbReference type="SAM" id="MobiDB-lite"/>
    </source>
</evidence>
<keyword evidence="3" id="KW-1185">Reference proteome</keyword>
<protein>
    <submittedName>
        <fullName evidence="2">Uncharacterized protein</fullName>
    </submittedName>
</protein>
<accession>A0AA46AG67</accession>
<proteinExistence type="predicted"/>
<comment type="caution">
    <text evidence="2">The sequence shown here is derived from an EMBL/GenBank/DDBJ whole genome shotgun (WGS) entry which is preliminary data.</text>
</comment>
<sequence length="74" mass="8150">MANNHEHFARHGGTHFRANVSEQEINEFVRSLPEGKKESMYEVMKELAAAGKITLLNDGEFADGEGRVGGSNEC</sequence>
<evidence type="ECO:0000313" key="3">
    <source>
        <dbReference type="Proteomes" id="UP001157946"/>
    </source>
</evidence>
<name>A0AA46AG67_9BACL</name>
<organism evidence="2 3">
    <name type="scientific">Laceyella tengchongensis</name>
    <dbReference type="NCBI Taxonomy" id="574699"/>
    <lineage>
        <taxon>Bacteria</taxon>
        <taxon>Bacillati</taxon>
        <taxon>Bacillota</taxon>
        <taxon>Bacilli</taxon>
        <taxon>Bacillales</taxon>
        <taxon>Thermoactinomycetaceae</taxon>
        <taxon>Laceyella</taxon>
    </lineage>
</organism>
<dbReference type="EMBL" id="FXTU01000005">
    <property type="protein sequence ID" value="SMP25947.1"/>
    <property type="molecule type" value="Genomic_DNA"/>
</dbReference>